<dbReference type="InParanoid" id="K1X6V9"/>
<proteinExistence type="predicted"/>
<feature type="domain" description="DUF7729" evidence="2">
    <location>
        <begin position="170"/>
        <end position="375"/>
    </location>
</feature>
<name>K1X6V9_MARBU</name>
<dbReference type="OrthoDB" id="2564812at2759"/>
<gene>
    <name evidence="3" type="ORF">MBM_01503</name>
</gene>
<keyword evidence="4" id="KW-1185">Reference proteome</keyword>
<dbReference type="KEGG" id="mbe:MBM_01503"/>
<dbReference type="Proteomes" id="UP000006753">
    <property type="component" value="Unassembled WGS sequence"/>
</dbReference>
<dbReference type="eggNOG" id="ENOG502S3AD">
    <property type="taxonomic scope" value="Eukaryota"/>
</dbReference>
<feature type="compositionally biased region" description="Basic residues" evidence="1">
    <location>
        <begin position="404"/>
        <end position="414"/>
    </location>
</feature>
<feature type="region of interest" description="Disordered" evidence="1">
    <location>
        <begin position="27"/>
        <end position="54"/>
    </location>
</feature>
<dbReference type="OMA" id="NITTECQ"/>
<dbReference type="EMBL" id="JH921429">
    <property type="protein sequence ID" value="EKD20821.1"/>
    <property type="molecule type" value="Genomic_DNA"/>
</dbReference>
<dbReference type="PANTHER" id="PTHR39460:SF1">
    <property type="entry name" value="C6 TRANSCRIPTION FACTOR"/>
    <property type="match status" value="1"/>
</dbReference>
<dbReference type="AlphaFoldDB" id="K1X6V9"/>
<organism evidence="3 4">
    <name type="scientific">Marssonina brunnea f. sp. multigermtubi (strain MB_m1)</name>
    <name type="common">Marssonina leaf spot fungus</name>
    <dbReference type="NCBI Taxonomy" id="1072389"/>
    <lineage>
        <taxon>Eukaryota</taxon>
        <taxon>Fungi</taxon>
        <taxon>Dikarya</taxon>
        <taxon>Ascomycota</taxon>
        <taxon>Pezizomycotina</taxon>
        <taxon>Leotiomycetes</taxon>
        <taxon>Helotiales</taxon>
        <taxon>Drepanopezizaceae</taxon>
        <taxon>Drepanopeziza</taxon>
    </lineage>
</organism>
<evidence type="ECO:0000313" key="4">
    <source>
        <dbReference type="Proteomes" id="UP000006753"/>
    </source>
</evidence>
<dbReference type="HOGENOM" id="CLU_042319_0_0_1"/>
<dbReference type="PANTHER" id="PTHR39460">
    <property type="entry name" value="EXPRESSED PROTEIN"/>
    <property type="match status" value="1"/>
</dbReference>
<protein>
    <submittedName>
        <fullName evidence="3">C6 zinc finger domain containing protein</fullName>
    </submittedName>
</protein>
<sequence>MGDDGKSYTSCSLSAFPSPILWPSPDHGSFTARASTQPSRRRRSSRSNSKSNPSSQSLFRLLAIFSFCFTLSSAAPARFVGEQLLKAQSAVSEPLGSTFERLARSGTILVDRRPAPVPDNNWSPELDQPVADLRPRAAAALAENPTITPTEAPAEPNSGIVADKTPTPDSFPHPFDMGFSNNITTECQTFMDSMLSNSSFRECLPFSMLLSNSNSFFQASKSLVRITQILDYSCAAEFTECSALMSSFASNITTSDSCESDLKLQNPLIQDALLGLKAYKTLYTASCSRNPETSSYCFADSITNVTNPTDSYIYFLPLNTSLVGGSQPTCDSCLQTTMGIFEASSADRDQALANTYVPAAKQVNVNCGPGFVNASLAEPITSPAFALKPPPSAWGRGEQSPSMMRRRGKNRDRKRREEARRRAAGQVERFLGRRGPDQMMDGGGCERKKIRMHDLGLTAQHSIPRTTKRERQRESALATSFKQDPPHVHKNTYFSP</sequence>
<accession>K1X6V9</accession>
<dbReference type="GeneID" id="18757438"/>
<evidence type="ECO:0000259" key="2">
    <source>
        <dbReference type="Pfam" id="PF24855"/>
    </source>
</evidence>
<evidence type="ECO:0000313" key="3">
    <source>
        <dbReference type="EMBL" id="EKD20821.1"/>
    </source>
</evidence>
<dbReference type="InterPro" id="IPR056146">
    <property type="entry name" value="DUF7729"/>
</dbReference>
<dbReference type="Pfam" id="PF24855">
    <property type="entry name" value="DUF7729"/>
    <property type="match status" value="1"/>
</dbReference>
<evidence type="ECO:0000256" key="1">
    <source>
        <dbReference type="SAM" id="MobiDB-lite"/>
    </source>
</evidence>
<reference evidence="3 4" key="1">
    <citation type="journal article" date="2012" name="BMC Genomics">
        <title>Sequencing the genome of Marssonina brunnea reveals fungus-poplar co-evolution.</title>
        <authorList>
            <person name="Zhu S."/>
            <person name="Cao Y.-Z."/>
            <person name="Jiang C."/>
            <person name="Tan B.-Y."/>
            <person name="Wang Z."/>
            <person name="Feng S."/>
            <person name="Zhang L."/>
            <person name="Su X.-H."/>
            <person name="Brejova B."/>
            <person name="Vinar T."/>
            <person name="Xu M."/>
            <person name="Wang M.-X."/>
            <person name="Zhang S.-G."/>
            <person name="Huang M.-R."/>
            <person name="Wu R."/>
            <person name="Zhou Y."/>
        </authorList>
    </citation>
    <scope>NUCLEOTIDE SEQUENCE [LARGE SCALE GENOMIC DNA]</scope>
    <source>
        <strain evidence="3 4">MB_m1</strain>
    </source>
</reference>
<feature type="region of interest" description="Disordered" evidence="1">
    <location>
        <begin position="388"/>
        <end position="496"/>
    </location>
</feature>